<dbReference type="InterPro" id="IPR025591">
    <property type="entry name" value="RloB"/>
</dbReference>
<accession>A0A087AWP1</accession>
<dbReference type="OrthoDB" id="9796523at2"/>
<evidence type="ECO:0000313" key="1">
    <source>
        <dbReference type="EMBL" id="KFI63191.1"/>
    </source>
</evidence>
<dbReference type="AlphaFoldDB" id="A0A087AWP1"/>
<organism evidence="1 2">
    <name type="scientific">Bifidobacterium cuniculi</name>
    <dbReference type="NCBI Taxonomy" id="1688"/>
    <lineage>
        <taxon>Bacteria</taxon>
        <taxon>Bacillati</taxon>
        <taxon>Actinomycetota</taxon>
        <taxon>Actinomycetes</taxon>
        <taxon>Bifidobacteriales</taxon>
        <taxon>Bifidobacteriaceae</taxon>
        <taxon>Bifidobacterium</taxon>
    </lineage>
</organism>
<keyword evidence="2" id="KW-1185">Reference proteome</keyword>
<dbReference type="STRING" id="1688.BCUN_1117"/>
<dbReference type="Proteomes" id="UP000029067">
    <property type="component" value="Unassembled WGS sequence"/>
</dbReference>
<dbReference type="EMBL" id="JGYV01000009">
    <property type="protein sequence ID" value="KFI63191.1"/>
    <property type="molecule type" value="Genomic_DNA"/>
</dbReference>
<dbReference type="RefSeq" id="WP_033517156.1">
    <property type="nucleotide sequence ID" value="NZ_JGYV01000009.1"/>
</dbReference>
<protein>
    <submittedName>
        <fullName evidence="1">R-lob like protein</fullName>
    </submittedName>
</protein>
<evidence type="ECO:0000313" key="2">
    <source>
        <dbReference type="Proteomes" id="UP000029067"/>
    </source>
</evidence>
<gene>
    <name evidence="1" type="ORF">BCUN_1117</name>
</gene>
<sequence length="212" mass="24378">MGRRRELPHGRCVRRSARQRKHRYLVVAGGEVTERQYFKQLESVYGIVIDYRSYNESPSKLARQAVRIRDEDRRDTDVDPYECVWVVVDVDQFTDLRDAQQYCRSHGIELIISNPCFEVWLIDHVRVCPPSLTQAKAAEAEAVRLQVSGGARGKYVHLEDVGDLLDVAVRNAEKHNDDGKRVGRDQLNGPAYAPWTDMPAVIRYLDGREKRA</sequence>
<name>A0A087AWP1_9BIFI</name>
<dbReference type="eggNOG" id="ENOG5031Y4R">
    <property type="taxonomic scope" value="Bacteria"/>
</dbReference>
<dbReference type="Pfam" id="PF13707">
    <property type="entry name" value="RloB"/>
    <property type="match status" value="1"/>
</dbReference>
<proteinExistence type="predicted"/>
<reference evidence="1 2" key="1">
    <citation type="submission" date="2014-03" db="EMBL/GenBank/DDBJ databases">
        <title>Genomics of Bifidobacteria.</title>
        <authorList>
            <person name="Ventura M."/>
            <person name="Milani C."/>
            <person name="Lugli G.A."/>
        </authorList>
    </citation>
    <scope>NUCLEOTIDE SEQUENCE [LARGE SCALE GENOMIC DNA]</scope>
    <source>
        <strain evidence="1 2">LMG 10738</strain>
    </source>
</reference>
<comment type="caution">
    <text evidence="1">The sequence shown here is derived from an EMBL/GenBank/DDBJ whole genome shotgun (WGS) entry which is preliminary data.</text>
</comment>